<protein>
    <recommendedName>
        <fullName evidence="1">DUF83 domain-containing protein</fullName>
    </recommendedName>
</protein>
<feature type="domain" description="DUF83" evidence="1">
    <location>
        <begin position="4"/>
        <end position="162"/>
    </location>
</feature>
<dbReference type="InterPro" id="IPR022765">
    <property type="entry name" value="Dna2/Cas4_DUF83"/>
</dbReference>
<gene>
    <name evidence="2" type="ORF">SSPH_03449</name>
</gene>
<evidence type="ECO:0000259" key="1">
    <source>
        <dbReference type="Pfam" id="PF01930"/>
    </source>
</evidence>
<proteinExistence type="predicted"/>
<dbReference type="RefSeq" id="WP_075757916.1">
    <property type="nucleotide sequence ID" value="NZ_CP146991.1"/>
</dbReference>
<keyword evidence="3" id="KW-1185">Reference proteome</keyword>
<sequence length="162" mass="19028">MMLTGTLVNYYIHCPRQCWLFYHKLNMEDNSEDVRIGRVLHALTAAKDGELAIDNIKLDKITDEYVVELKKSDADLPAAMAQIQFYLMRLAEKGISRKGRLEVWEKNKQDRKVHYTELNEALIEQLTRQYAEIEEFLQTPVPPAPKSMARCKRCAYYEYCYI</sequence>
<dbReference type="InterPro" id="IPR011604">
    <property type="entry name" value="PDDEXK-like_dom_sf"/>
</dbReference>
<dbReference type="Pfam" id="PF01930">
    <property type="entry name" value="Cas_Cas4"/>
    <property type="match status" value="1"/>
</dbReference>
<accession>A0ABM9W6U8</accession>
<comment type="caution">
    <text evidence="2">The sequence shown here is derived from an EMBL/GenBank/DDBJ whole genome shotgun (WGS) entry which is preliminary data.</text>
</comment>
<evidence type="ECO:0000313" key="3">
    <source>
        <dbReference type="Proteomes" id="UP000245702"/>
    </source>
</evidence>
<dbReference type="PANTHER" id="PTHR37168">
    <property type="entry name" value="CRISPR-ASSOCIATED EXONUCLEASE CAS4"/>
    <property type="match status" value="1"/>
</dbReference>
<reference evidence="2 3" key="1">
    <citation type="submission" date="2016-01" db="EMBL/GenBank/DDBJ databases">
        <authorList>
            <person name="Brown R."/>
        </authorList>
    </citation>
    <scope>NUCLEOTIDE SEQUENCE [LARGE SCALE GENOMIC DNA]</scope>
    <source>
        <strain evidence="2">Sporomusa sphaeroides DSM 2875</strain>
    </source>
</reference>
<name>A0ABM9W6U8_9FIRM</name>
<organism evidence="2 3">
    <name type="scientific">Sporomusa sphaeroides DSM 2875</name>
    <dbReference type="NCBI Taxonomy" id="1337886"/>
    <lineage>
        <taxon>Bacteria</taxon>
        <taxon>Bacillati</taxon>
        <taxon>Bacillota</taxon>
        <taxon>Negativicutes</taxon>
        <taxon>Selenomonadales</taxon>
        <taxon>Sporomusaceae</taxon>
        <taxon>Sporomusa</taxon>
    </lineage>
</organism>
<evidence type="ECO:0000313" key="2">
    <source>
        <dbReference type="EMBL" id="CVK20781.1"/>
    </source>
</evidence>
<dbReference type="Gene3D" id="3.90.320.10">
    <property type="match status" value="1"/>
</dbReference>
<dbReference type="Proteomes" id="UP000245702">
    <property type="component" value="Unassembled WGS sequence"/>
</dbReference>
<dbReference type="PANTHER" id="PTHR37168:SF2">
    <property type="entry name" value="CRISPR-ASSOCIATED EXONUCLEASE CAS4"/>
    <property type="match status" value="1"/>
</dbReference>
<dbReference type="EMBL" id="FCOW01000023">
    <property type="protein sequence ID" value="CVK20781.1"/>
    <property type="molecule type" value="Genomic_DNA"/>
</dbReference>